<dbReference type="PANTHER" id="PTHR24246:SF27">
    <property type="entry name" value="ADENOSINE RECEPTOR, ISOFORM A"/>
    <property type="match status" value="1"/>
</dbReference>
<feature type="transmembrane region" description="Helical" evidence="10">
    <location>
        <begin position="12"/>
        <end position="32"/>
    </location>
</feature>
<keyword evidence="8" id="KW-0325">Glycoprotein</keyword>
<gene>
    <name evidence="12" type="ORF">PLOB_00033888</name>
</gene>
<feature type="transmembrane region" description="Helical" evidence="10">
    <location>
        <begin position="153"/>
        <end position="176"/>
    </location>
</feature>
<comment type="caution">
    <text evidence="12">The sequence shown here is derived from an EMBL/GenBank/DDBJ whole genome shotgun (WGS) entry which is preliminary data.</text>
</comment>
<dbReference type="SUPFAM" id="SSF81321">
    <property type="entry name" value="Family A G protein-coupled receptor-like"/>
    <property type="match status" value="1"/>
</dbReference>
<name>A0ABN8S3H7_9CNID</name>
<keyword evidence="6 10" id="KW-0472">Membrane</keyword>
<feature type="transmembrane region" description="Helical" evidence="10">
    <location>
        <begin position="120"/>
        <end position="141"/>
    </location>
</feature>
<dbReference type="PROSITE" id="PS50262">
    <property type="entry name" value="G_PROTEIN_RECEP_F1_2"/>
    <property type="match status" value="1"/>
</dbReference>
<evidence type="ECO:0000313" key="12">
    <source>
        <dbReference type="EMBL" id="CAH3186118.1"/>
    </source>
</evidence>
<keyword evidence="7" id="KW-0675">Receptor</keyword>
<evidence type="ECO:0000256" key="5">
    <source>
        <dbReference type="ARBA" id="ARBA00023040"/>
    </source>
</evidence>
<feature type="domain" description="G-protein coupled receptors family 1 profile" evidence="11">
    <location>
        <begin position="23"/>
        <end position="179"/>
    </location>
</feature>
<dbReference type="EMBL" id="CALNXK010000461">
    <property type="protein sequence ID" value="CAH3186118.1"/>
    <property type="molecule type" value="Genomic_DNA"/>
</dbReference>
<feature type="non-terminal residue" evidence="12">
    <location>
        <position position="179"/>
    </location>
</feature>
<keyword evidence="3 10" id="KW-0812">Transmembrane</keyword>
<organism evidence="12 13">
    <name type="scientific">Porites lobata</name>
    <dbReference type="NCBI Taxonomy" id="104759"/>
    <lineage>
        <taxon>Eukaryota</taxon>
        <taxon>Metazoa</taxon>
        <taxon>Cnidaria</taxon>
        <taxon>Anthozoa</taxon>
        <taxon>Hexacorallia</taxon>
        <taxon>Scleractinia</taxon>
        <taxon>Fungiina</taxon>
        <taxon>Poritidae</taxon>
        <taxon>Porites</taxon>
    </lineage>
</organism>
<evidence type="ECO:0000256" key="3">
    <source>
        <dbReference type="ARBA" id="ARBA00022692"/>
    </source>
</evidence>
<accession>A0ABN8S3H7</accession>
<keyword evidence="9" id="KW-0807">Transducer</keyword>
<reference evidence="12 13" key="1">
    <citation type="submission" date="2022-05" db="EMBL/GenBank/DDBJ databases">
        <authorList>
            <consortium name="Genoscope - CEA"/>
            <person name="William W."/>
        </authorList>
    </citation>
    <scope>NUCLEOTIDE SEQUENCE [LARGE SCALE GENOMIC DNA]</scope>
</reference>
<evidence type="ECO:0000256" key="10">
    <source>
        <dbReference type="SAM" id="Phobius"/>
    </source>
</evidence>
<dbReference type="Pfam" id="PF00001">
    <property type="entry name" value="7tm_1"/>
    <property type="match status" value="1"/>
</dbReference>
<dbReference type="InterPro" id="IPR000276">
    <property type="entry name" value="GPCR_Rhodpsn"/>
</dbReference>
<evidence type="ECO:0000256" key="9">
    <source>
        <dbReference type="ARBA" id="ARBA00023224"/>
    </source>
</evidence>
<evidence type="ECO:0000256" key="7">
    <source>
        <dbReference type="ARBA" id="ARBA00023170"/>
    </source>
</evidence>
<evidence type="ECO:0000256" key="2">
    <source>
        <dbReference type="ARBA" id="ARBA00022475"/>
    </source>
</evidence>
<evidence type="ECO:0000313" key="13">
    <source>
        <dbReference type="Proteomes" id="UP001159405"/>
    </source>
</evidence>
<comment type="subcellular location">
    <subcellularLocation>
        <location evidence="1">Cell membrane</location>
        <topology evidence="1">Multi-pass membrane protein</topology>
    </subcellularLocation>
</comment>
<sequence length="179" mass="20085">MPDEVEDIRFAVLTTEFCFISIINTLTVVAFARSRRLRKRSTYLVINQTVADFLVGAVAGPVYQNGLPGPQHGLSWRNCWRAIIDSFYIVSVGNLALISLERLHATLYPFNHCLVGKRVYCKIIFCSWFGSFILASVFVILEINEPVACRGAWVSYTFVTVTLLTAAYVIILSKVLSKP</sequence>
<keyword evidence="5" id="KW-0297">G-protein coupled receptor</keyword>
<keyword evidence="2" id="KW-1003">Cell membrane</keyword>
<evidence type="ECO:0000256" key="8">
    <source>
        <dbReference type="ARBA" id="ARBA00023180"/>
    </source>
</evidence>
<dbReference type="PANTHER" id="PTHR24246">
    <property type="entry name" value="OLFACTORY RECEPTOR AND ADENOSINE RECEPTOR"/>
    <property type="match status" value="1"/>
</dbReference>
<proteinExistence type="predicted"/>
<evidence type="ECO:0000256" key="6">
    <source>
        <dbReference type="ARBA" id="ARBA00023136"/>
    </source>
</evidence>
<feature type="transmembrane region" description="Helical" evidence="10">
    <location>
        <begin position="44"/>
        <end position="63"/>
    </location>
</feature>
<keyword evidence="4 10" id="KW-1133">Transmembrane helix</keyword>
<dbReference type="Proteomes" id="UP001159405">
    <property type="component" value="Unassembled WGS sequence"/>
</dbReference>
<dbReference type="InterPro" id="IPR017452">
    <property type="entry name" value="GPCR_Rhodpsn_7TM"/>
</dbReference>
<protein>
    <recommendedName>
        <fullName evidence="11">G-protein coupled receptors family 1 profile domain-containing protein</fullName>
    </recommendedName>
</protein>
<feature type="transmembrane region" description="Helical" evidence="10">
    <location>
        <begin position="83"/>
        <end position="100"/>
    </location>
</feature>
<evidence type="ECO:0000259" key="11">
    <source>
        <dbReference type="PROSITE" id="PS50262"/>
    </source>
</evidence>
<dbReference type="Gene3D" id="1.20.1070.10">
    <property type="entry name" value="Rhodopsin 7-helix transmembrane proteins"/>
    <property type="match status" value="1"/>
</dbReference>
<keyword evidence="13" id="KW-1185">Reference proteome</keyword>
<evidence type="ECO:0000256" key="1">
    <source>
        <dbReference type="ARBA" id="ARBA00004651"/>
    </source>
</evidence>
<dbReference type="CDD" id="cd00637">
    <property type="entry name" value="7tm_classA_rhodopsin-like"/>
    <property type="match status" value="1"/>
</dbReference>
<evidence type="ECO:0000256" key="4">
    <source>
        <dbReference type="ARBA" id="ARBA00022989"/>
    </source>
</evidence>